<evidence type="ECO:0000313" key="3">
    <source>
        <dbReference type="Proteomes" id="UP000294802"/>
    </source>
</evidence>
<dbReference type="Proteomes" id="UP000294802">
    <property type="component" value="Unassembled WGS sequence"/>
</dbReference>
<dbReference type="EMBL" id="SCWB01000006">
    <property type="protein sequence ID" value="TDM12058.1"/>
    <property type="molecule type" value="Genomic_DNA"/>
</dbReference>
<feature type="transmembrane region" description="Helical" evidence="1">
    <location>
        <begin position="5"/>
        <end position="23"/>
    </location>
</feature>
<dbReference type="AlphaFoldDB" id="A0A4R6BUY9"/>
<evidence type="ECO:0000313" key="2">
    <source>
        <dbReference type="EMBL" id="TDM12058.1"/>
    </source>
</evidence>
<keyword evidence="1" id="KW-0472">Membrane</keyword>
<organism evidence="2 3">
    <name type="scientific">Macrococcus lamae</name>
    <dbReference type="NCBI Taxonomy" id="198484"/>
    <lineage>
        <taxon>Bacteria</taxon>
        <taxon>Bacillati</taxon>
        <taxon>Bacillota</taxon>
        <taxon>Bacilli</taxon>
        <taxon>Bacillales</taxon>
        <taxon>Staphylococcaceae</taxon>
        <taxon>Macrococcus</taxon>
    </lineage>
</organism>
<dbReference type="RefSeq" id="WP_133443480.1">
    <property type="nucleotide sequence ID" value="NZ_SCWB01000006.1"/>
</dbReference>
<name>A0A4R6BUY9_9STAP</name>
<accession>A0A4R6BUY9</accession>
<keyword evidence="1" id="KW-0812">Transmembrane</keyword>
<comment type="caution">
    <text evidence="2">The sequence shown here is derived from an EMBL/GenBank/DDBJ whole genome shotgun (WGS) entry which is preliminary data.</text>
</comment>
<proteinExistence type="predicted"/>
<gene>
    <name evidence="2" type="ORF">ERX29_04370</name>
</gene>
<keyword evidence="1" id="KW-1133">Transmembrane helix</keyword>
<protein>
    <submittedName>
        <fullName evidence="2">Uncharacterized protein</fullName>
    </submittedName>
</protein>
<keyword evidence="3" id="KW-1185">Reference proteome</keyword>
<feature type="transmembrane region" description="Helical" evidence="1">
    <location>
        <begin position="29"/>
        <end position="45"/>
    </location>
</feature>
<reference evidence="2 3" key="1">
    <citation type="submission" date="2019-01" db="EMBL/GenBank/DDBJ databases">
        <title>Draft genome sequences of the type strains of six Macrococcus species.</title>
        <authorList>
            <person name="Mazhar S."/>
            <person name="Altermann E."/>
            <person name="Hill C."/>
            <person name="Mcauliffe O."/>
        </authorList>
    </citation>
    <scope>NUCLEOTIDE SEQUENCE [LARGE SCALE GENOMIC DNA]</scope>
    <source>
        <strain evidence="2 3">CCM4815</strain>
    </source>
</reference>
<sequence>MKFKFSIIGITAVLIAMFVMNTIENGFEPLKLIAIILIAAFLFWVDHKLERPISRASIKDNMRNRK</sequence>
<dbReference type="OrthoDB" id="2418269at2"/>
<evidence type="ECO:0000256" key="1">
    <source>
        <dbReference type="SAM" id="Phobius"/>
    </source>
</evidence>